<keyword evidence="2" id="KW-1185">Reference proteome</keyword>
<name>A0ABQ2I2V9_9PSEU</name>
<dbReference type="Proteomes" id="UP000597656">
    <property type="component" value="Unassembled WGS sequence"/>
</dbReference>
<reference evidence="2" key="1">
    <citation type="journal article" date="2019" name="Int. J. Syst. Evol. Microbiol.">
        <title>The Global Catalogue of Microorganisms (GCM) 10K type strain sequencing project: providing services to taxonomists for standard genome sequencing and annotation.</title>
        <authorList>
            <consortium name="The Broad Institute Genomics Platform"/>
            <consortium name="The Broad Institute Genome Sequencing Center for Infectious Disease"/>
            <person name="Wu L."/>
            <person name="Ma J."/>
        </authorList>
    </citation>
    <scope>NUCLEOTIDE SEQUENCE [LARGE SCALE GENOMIC DNA]</scope>
    <source>
        <strain evidence="2">CGMCC 4.7319</strain>
    </source>
</reference>
<accession>A0ABQ2I2V9</accession>
<sequence>MRVYAPGLSPAADYAGGVVREAGAAARPFGSVALMRAAGVPESAEVEGRRTNLLATGEALVRPLDVATFAGIRI</sequence>
<organism evidence="1 2">
    <name type="scientific">Lentzea pudingi</name>
    <dbReference type="NCBI Taxonomy" id="1789439"/>
    <lineage>
        <taxon>Bacteria</taxon>
        <taxon>Bacillati</taxon>
        <taxon>Actinomycetota</taxon>
        <taxon>Actinomycetes</taxon>
        <taxon>Pseudonocardiales</taxon>
        <taxon>Pseudonocardiaceae</taxon>
        <taxon>Lentzea</taxon>
    </lineage>
</organism>
<evidence type="ECO:0000313" key="1">
    <source>
        <dbReference type="EMBL" id="GGM96813.1"/>
    </source>
</evidence>
<evidence type="ECO:0000313" key="2">
    <source>
        <dbReference type="Proteomes" id="UP000597656"/>
    </source>
</evidence>
<gene>
    <name evidence="1" type="ORF">GCM10011609_38240</name>
</gene>
<protein>
    <submittedName>
        <fullName evidence="1">Uncharacterized protein</fullName>
    </submittedName>
</protein>
<proteinExistence type="predicted"/>
<dbReference type="EMBL" id="BMNC01000005">
    <property type="protein sequence ID" value="GGM96813.1"/>
    <property type="molecule type" value="Genomic_DNA"/>
</dbReference>
<comment type="caution">
    <text evidence="1">The sequence shown here is derived from an EMBL/GenBank/DDBJ whole genome shotgun (WGS) entry which is preliminary data.</text>
</comment>